<dbReference type="InterPro" id="IPR006059">
    <property type="entry name" value="SBP"/>
</dbReference>
<dbReference type="Pfam" id="PF13416">
    <property type="entry name" value="SBP_bac_8"/>
    <property type="match status" value="1"/>
</dbReference>
<evidence type="ECO:0000256" key="1">
    <source>
        <dbReference type="ARBA" id="ARBA00004196"/>
    </source>
</evidence>
<organism evidence="5 6">
    <name type="scientific">Actinocatenispora rupis</name>
    <dbReference type="NCBI Taxonomy" id="519421"/>
    <lineage>
        <taxon>Bacteria</taxon>
        <taxon>Bacillati</taxon>
        <taxon>Actinomycetota</taxon>
        <taxon>Actinomycetes</taxon>
        <taxon>Micromonosporales</taxon>
        <taxon>Micromonosporaceae</taxon>
        <taxon>Actinocatenispora</taxon>
    </lineage>
</organism>
<name>A0A8J3JBJ7_9ACTN</name>
<dbReference type="EMBL" id="BOMB01000021">
    <property type="protein sequence ID" value="GID12988.1"/>
    <property type="molecule type" value="Genomic_DNA"/>
</dbReference>
<sequence length="547" mass="59234">MPSMPPMQRISRRTFLGGGLTAAAVTVTGAPLLTACGSSGADTSAANLAVTLPTYKRYAGVAPDLPATDRVLAGFLRYPAHPVRAISEKPGDGKPISFLTNIPGAIPPAAGRNPFWQAVNERLGSPLTISMASNDDYPKKFATQVAGGDLPDLVNIPPTTVELPALLKAKCHDLTRYLSGDAVAKYPFLANIPTEYWKGCVFNGGIYGVPVPRGMSRTSLPLYRVDLLAAKGIKRPAPASFAEFLDLCKEVNDPKRHRWAWTKPPTDYVRQMLGIANNWAQHGGKFTSKYEQEANLEALEATRRMVAAGVVNPDAFSADASARKQWFNGGVAVFDLDSFVAWNQYYATNTAGDAFAVDMLDVPGYSGGQGKPWMGAALNNITAFAKSAKHSVETMLAVANWMAAPFGTEEYLFRKYGLAGRHYTLEGTDPVPTKTGVVETGIGLQYVCDADMALYWAGKPDVAKRQHAIQQTIAPRLLFDDSYGLYSETMSRKYAQLSAVLLDVENQIVQGRRPVSSWKDAVKSFLSQGGEQMRTELAKAHADAARR</sequence>
<dbReference type="SUPFAM" id="SSF53850">
    <property type="entry name" value="Periplasmic binding protein-like II"/>
    <property type="match status" value="1"/>
</dbReference>
<evidence type="ECO:0000313" key="5">
    <source>
        <dbReference type="EMBL" id="GID12988.1"/>
    </source>
</evidence>
<keyword evidence="6" id="KW-1185">Reference proteome</keyword>
<keyword evidence="3" id="KW-0813">Transport</keyword>
<proteinExistence type="inferred from homology"/>
<dbReference type="PANTHER" id="PTHR43649:SF31">
    <property type="entry name" value="SN-GLYCEROL-3-PHOSPHATE-BINDING PERIPLASMIC PROTEIN UGPB"/>
    <property type="match status" value="1"/>
</dbReference>
<protein>
    <submittedName>
        <fullName evidence="5">Lipoprotein</fullName>
    </submittedName>
</protein>
<comment type="caution">
    <text evidence="5">The sequence shown here is derived from an EMBL/GenBank/DDBJ whole genome shotgun (WGS) entry which is preliminary data.</text>
</comment>
<dbReference type="Proteomes" id="UP000612808">
    <property type="component" value="Unassembled WGS sequence"/>
</dbReference>
<comment type="similarity">
    <text evidence="2">Belongs to the bacterial solute-binding protein 1 family.</text>
</comment>
<evidence type="ECO:0000313" key="6">
    <source>
        <dbReference type="Proteomes" id="UP000612808"/>
    </source>
</evidence>
<gene>
    <name evidence="5" type="ORF">Aru02nite_38770</name>
</gene>
<comment type="subcellular location">
    <subcellularLocation>
        <location evidence="1">Cell envelope</location>
    </subcellularLocation>
</comment>
<evidence type="ECO:0000256" key="2">
    <source>
        <dbReference type="ARBA" id="ARBA00008520"/>
    </source>
</evidence>
<evidence type="ECO:0000256" key="4">
    <source>
        <dbReference type="ARBA" id="ARBA00022729"/>
    </source>
</evidence>
<dbReference type="AlphaFoldDB" id="A0A8J3JBJ7"/>
<dbReference type="InterPro" id="IPR006311">
    <property type="entry name" value="TAT_signal"/>
</dbReference>
<dbReference type="PANTHER" id="PTHR43649">
    <property type="entry name" value="ARABINOSE-BINDING PROTEIN-RELATED"/>
    <property type="match status" value="1"/>
</dbReference>
<keyword evidence="5" id="KW-0449">Lipoprotein</keyword>
<dbReference type="RefSeq" id="WP_345710123.1">
    <property type="nucleotide sequence ID" value="NZ_BAAAZM010000008.1"/>
</dbReference>
<dbReference type="InterPro" id="IPR050490">
    <property type="entry name" value="Bact_solute-bd_prot1"/>
</dbReference>
<reference evidence="5" key="1">
    <citation type="submission" date="2021-01" db="EMBL/GenBank/DDBJ databases">
        <title>Whole genome shotgun sequence of Actinocatenispora rupis NBRC 107355.</title>
        <authorList>
            <person name="Komaki H."/>
            <person name="Tamura T."/>
        </authorList>
    </citation>
    <scope>NUCLEOTIDE SEQUENCE</scope>
    <source>
        <strain evidence="5">NBRC 107355</strain>
    </source>
</reference>
<dbReference type="PROSITE" id="PS51318">
    <property type="entry name" value="TAT"/>
    <property type="match status" value="1"/>
</dbReference>
<keyword evidence="4" id="KW-0732">Signal</keyword>
<accession>A0A8J3JBJ7</accession>
<evidence type="ECO:0000256" key="3">
    <source>
        <dbReference type="ARBA" id="ARBA00022448"/>
    </source>
</evidence>
<dbReference type="Gene3D" id="3.40.190.10">
    <property type="entry name" value="Periplasmic binding protein-like II"/>
    <property type="match status" value="1"/>
</dbReference>